<name>A0A7S9STT8_9VIRU</name>
<accession>A0A7S9STT8</accession>
<organism evidence="1">
    <name type="scientific">Virus NIOZ-UU157</name>
    <dbReference type="NCBI Taxonomy" id="2763269"/>
    <lineage>
        <taxon>Viruses</taxon>
    </lineage>
</organism>
<protein>
    <submittedName>
        <fullName evidence="1">Uncharacterized protein</fullName>
    </submittedName>
</protein>
<evidence type="ECO:0000313" key="1">
    <source>
        <dbReference type="EMBL" id="QPI16233.1"/>
    </source>
</evidence>
<dbReference type="EMBL" id="MW030544">
    <property type="protein sequence ID" value="QPI16233.1"/>
    <property type="molecule type" value="Genomic_DNA"/>
</dbReference>
<proteinExistence type="predicted"/>
<reference evidence="1" key="1">
    <citation type="submission" date="2020-08" db="EMBL/GenBank/DDBJ databases">
        <title>Bridging the membrane lipid divide: bacteria of the FCB group superphylum have the potential to synthesize archaeal ether lipids.</title>
        <authorList>
            <person name="Villanueva L."/>
            <person name="von Meijenfeldt F.A.B."/>
            <person name="Westbye A.B."/>
            <person name="Yadav S."/>
            <person name="Hopmans E.C."/>
            <person name="Dutilh B.E."/>
            <person name="Sinninghe Damste J.S."/>
        </authorList>
    </citation>
    <scope>NUCLEOTIDE SEQUENCE</scope>
    <source>
        <strain evidence="1">NIOZ-UU157</strain>
    </source>
</reference>
<gene>
    <name evidence="1" type="ORF">NIOZUU157_00116</name>
</gene>
<sequence>MNNKIQFYYNQYIKSYKSFNLEFSEFIASKLGCTEVRAVQLIKTWKKSKQLINA</sequence>